<proteinExistence type="predicted"/>
<dbReference type="EMBL" id="CAEKDK010000001">
    <property type="protein sequence ID" value="CAB4262977.1"/>
    <property type="molecule type" value="Genomic_DNA"/>
</dbReference>
<dbReference type="Proteomes" id="UP000507222">
    <property type="component" value="Unassembled WGS sequence"/>
</dbReference>
<reference evidence="1 2" key="1">
    <citation type="submission" date="2020-05" db="EMBL/GenBank/DDBJ databases">
        <authorList>
            <person name="Campoy J."/>
            <person name="Schneeberger K."/>
            <person name="Spophaly S."/>
        </authorList>
    </citation>
    <scope>NUCLEOTIDE SEQUENCE [LARGE SCALE GENOMIC DNA]</scope>
    <source>
        <strain evidence="1">PruArmRojPasFocal</strain>
    </source>
</reference>
<name>A0A6J5TIB6_PRUAR</name>
<gene>
    <name evidence="1" type="ORF">CURHAP_LOCUS2501</name>
</gene>
<organism evidence="1 2">
    <name type="scientific">Prunus armeniaca</name>
    <name type="common">Apricot</name>
    <name type="synonym">Armeniaca vulgaris</name>
    <dbReference type="NCBI Taxonomy" id="36596"/>
    <lineage>
        <taxon>Eukaryota</taxon>
        <taxon>Viridiplantae</taxon>
        <taxon>Streptophyta</taxon>
        <taxon>Embryophyta</taxon>
        <taxon>Tracheophyta</taxon>
        <taxon>Spermatophyta</taxon>
        <taxon>Magnoliopsida</taxon>
        <taxon>eudicotyledons</taxon>
        <taxon>Gunneridae</taxon>
        <taxon>Pentapetalae</taxon>
        <taxon>rosids</taxon>
        <taxon>fabids</taxon>
        <taxon>Rosales</taxon>
        <taxon>Rosaceae</taxon>
        <taxon>Amygdaloideae</taxon>
        <taxon>Amygdaleae</taxon>
        <taxon>Prunus</taxon>
    </lineage>
</organism>
<accession>A0A6J5TIB6</accession>
<sequence length="81" mass="9079">MASTRICACMLVVQPQNYLHTGIPREAKRDGGVKVFAKAWRGTICYTNDLGVAEEMMSRQELSKFPRGSKTCQVELLELKS</sequence>
<protein>
    <submittedName>
        <fullName evidence="1">Uncharacterized protein</fullName>
    </submittedName>
</protein>
<evidence type="ECO:0000313" key="1">
    <source>
        <dbReference type="EMBL" id="CAB4262977.1"/>
    </source>
</evidence>
<evidence type="ECO:0000313" key="2">
    <source>
        <dbReference type="Proteomes" id="UP000507222"/>
    </source>
</evidence>
<dbReference type="AlphaFoldDB" id="A0A6J5TIB6"/>